<protein>
    <submittedName>
        <fullName evidence="1">Uncharacterized protein</fullName>
    </submittedName>
</protein>
<name>A0A6I1GE12_9BIFI</name>
<comment type="caution">
    <text evidence="1">The sequence shown here is derived from an EMBL/GenBank/DDBJ whole genome shotgun (WGS) entry which is preliminary data.</text>
</comment>
<dbReference type="EMBL" id="WBVT01000028">
    <property type="protein sequence ID" value="KAB7789870.1"/>
    <property type="molecule type" value="Genomic_DNA"/>
</dbReference>
<dbReference type="Proteomes" id="UP000441772">
    <property type="component" value="Unassembled WGS sequence"/>
</dbReference>
<organism evidence="1 2">
    <name type="scientific">Bifidobacterium leontopitheci</name>
    <dbReference type="NCBI Taxonomy" id="2650774"/>
    <lineage>
        <taxon>Bacteria</taxon>
        <taxon>Bacillati</taxon>
        <taxon>Actinomycetota</taxon>
        <taxon>Actinomycetes</taxon>
        <taxon>Bifidobacteriales</taxon>
        <taxon>Bifidobacteriaceae</taxon>
        <taxon>Bifidobacterium</taxon>
    </lineage>
</organism>
<sequence>MTFTTLDFAETYLLKTKAPVMSAYSVEDDLDAQDERGAADPLA</sequence>
<gene>
    <name evidence="1" type="ORF">F7D09_1594</name>
</gene>
<reference evidence="1 2" key="1">
    <citation type="submission" date="2019-09" db="EMBL/GenBank/DDBJ databases">
        <title>Characterization of the phylogenetic diversity of two novel species belonging to the genus Bifidobacterium: Bifidobacterium cebidarum sp. nov. and Bifidobacterium leontopitheci sp. nov.</title>
        <authorList>
            <person name="Lugli G.A."/>
            <person name="Duranti S."/>
            <person name="Milani C."/>
            <person name="Turroni F."/>
            <person name="Ventura M."/>
        </authorList>
    </citation>
    <scope>NUCLEOTIDE SEQUENCE [LARGE SCALE GENOMIC DNA]</scope>
    <source>
        <strain evidence="1 2">LMG 31471</strain>
    </source>
</reference>
<evidence type="ECO:0000313" key="1">
    <source>
        <dbReference type="EMBL" id="KAB7789870.1"/>
    </source>
</evidence>
<evidence type="ECO:0000313" key="2">
    <source>
        <dbReference type="Proteomes" id="UP000441772"/>
    </source>
</evidence>
<accession>A0A6I1GE12</accession>
<keyword evidence="2" id="KW-1185">Reference proteome</keyword>
<dbReference type="RefSeq" id="WP_264371987.1">
    <property type="nucleotide sequence ID" value="NZ_JBHSKZ010000018.1"/>
</dbReference>
<proteinExistence type="predicted"/>
<dbReference type="AlphaFoldDB" id="A0A6I1GE12"/>